<evidence type="ECO:0000259" key="3">
    <source>
        <dbReference type="Pfam" id="PF05970"/>
    </source>
</evidence>
<keyword evidence="1" id="KW-0234">DNA repair</keyword>
<dbReference type="InterPro" id="IPR010285">
    <property type="entry name" value="DNA_helicase_pif1-like_DEAD"/>
</dbReference>
<comment type="cofactor">
    <cofactor evidence="1">
        <name>Mg(2+)</name>
        <dbReference type="ChEBI" id="CHEBI:18420"/>
    </cofactor>
</comment>
<dbReference type="GO" id="GO:0000723">
    <property type="term" value="P:telomere maintenance"/>
    <property type="evidence" value="ECO:0007669"/>
    <property type="project" value="InterPro"/>
</dbReference>
<gene>
    <name evidence="4" type="ORF">CPELLU_LOCUS21553</name>
</gene>
<dbReference type="Gene3D" id="3.40.50.300">
    <property type="entry name" value="P-loop containing nucleotide triphosphate hydrolases"/>
    <property type="match status" value="1"/>
</dbReference>
<keyword evidence="1" id="KW-0233">DNA recombination</keyword>
<dbReference type="PANTHER" id="PTHR10492:SF57">
    <property type="entry name" value="ATP-DEPENDENT DNA HELICASE"/>
    <property type="match status" value="1"/>
</dbReference>
<name>A0A9N9PLP2_9GLOM</name>
<sequence length="178" mass="20669">DDGEWDQCLKEASVMRSGSQLRALFAVILTQCTPTYPEKLWLNFRANICDDLCHRLHHEHAIEEPTENQIYDYGLFLIDEILRDSNHSLARCSSMPLWEHNWDLCRGNRLIAEQLTWDHEELRKLVDNHTQQLNDEQCAAYHSVLNSITNRHGNLFFLNGPAGSGKTFVYNTLAMKVR</sequence>
<reference evidence="4" key="1">
    <citation type="submission" date="2021-06" db="EMBL/GenBank/DDBJ databases">
        <authorList>
            <person name="Kallberg Y."/>
            <person name="Tangrot J."/>
            <person name="Rosling A."/>
        </authorList>
    </citation>
    <scope>NUCLEOTIDE SEQUENCE</scope>
    <source>
        <strain evidence="4">FL966</strain>
    </source>
</reference>
<dbReference type="GO" id="GO:0006281">
    <property type="term" value="P:DNA repair"/>
    <property type="evidence" value="ECO:0007669"/>
    <property type="project" value="UniProtKB-KW"/>
</dbReference>
<feature type="coiled-coil region" evidence="2">
    <location>
        <begin position="112"/>
        <end position="139"/>
    </location>
</feature>
<feature type="non-terminal residue" evidence="4">
    <location>
        <position position="178"/>
    </location>
</feature>
<keyword evidence="1" id="KW-0227">DNA damage</keyword>
<accession>A0A9N9PLP2</accession>
<evidence type="ECO:0000256" key="2">
    <source>
        <dbReference type="SAM" id="Coils"/>
    </source>
</evidence>
<keyword evidence="1" id="KW-0378">Hydrolase</keyword>
<comment type="catalytic activity">
    <reaction evidence="1">
        <text>ATP + H2O = ADP + phosphate + H(+)</text>
        <dbReference type="Rhea" id="RHEA:13065"/>
        <dbReference type="ChEBI" id="CHEBI:15377"/>
        <dbReference type="ChEBI" id="CHEBI:15378"/>
        <dbReference type="ChEBI" id="CHEBI:30616"/>
        <dbReference type="ChEBI" id="CHEBI:43474"/>
        <dbReference type="ChEBI" id="CHEBI:456216"/>
        <dbReference type="EC" id="5.6.2.3"/>
    </reaction>
</comment>
<proteinExistence type="inferred from homology"/>
<dbReference type="AlphaFoldDB" id="A0A9N9PLP2"/>
<dbReference type="GO" id="GO:0006310">
    <property type="term" value="P:DNA recombination"/>
    <property type="evidence" value="ECO:0007669"/>
    <property type="project" value="UniProtKB-KW"/>
</dbReference>
<dbReference type="GO" id="GO:0005524">
    <property type="term" value="F:ATP binding"/>
    <property type="evidence" value="ECO:0007669"/>
    <property type="project" value="UniProtKB-KW"/>
</dbReference>
<comment type="similarity">
    <text evidence="1">Belongs to the helicase family.</text>
</comment>
<evidence type="ECO:0000313" key="4">
    <source>
        <dbReference type="EMBL" id="CAG8837414.1"/>
    </source>
</evidence>
<keyword evidence="2" id="KW-0175">Coiled coil</keyword>
<organism evidence="4 5">
    <name type="scientific">Cetraspora pellucida</name>
    <dbReference type="NCBI Taxonomy" id="1433469"/>
    <lineage>
        <taxon>Eukaryota</taxon>
        <taxon>Fungi</taxon>
        <taxon>Fungi incertae sedis</taxon>
        <taxon>Mucoromycota</taxon>
        <taxon>Glomeromycotina</taxon>
        <taxon>Glomeromycetes</taxon>
        <taxon>Diversisporales</taxon>
        <taxon>Gigasporaceae</taxon>
        <taxon>Cetraspora</taxon>
    </lineage>
</organism>
<protein>
    <recommendedName>
        <fullName evidence="1">ATP-dependent DNA helicase</fullName>
        <ecNumber evidence="1">5.6.2.3</ecNumber>
    </recommendedName>
</protein>
<keyword evidence="5" id="KW-1185">Reference proteome</keyword>
<keyword evidence="1" id="KW-0547">Nucleotide-binding</keyword>
<evidence type="ECO:0000313" key="5">
    <source>
        <dbReference type="Proteomes" id="UP000789759"/>
    </source>
</evidence>
<keyword evidence="1" id="KW-0347">Helicase</keyword>
<feature type="domain" description="DNA helicase Pif1-like DEAD-box helicase" evidence="3">
    <location>
        <begin position="132"/>
        <end position="178"/>
    </location>
</feature>
<dbReference type="GO" id="GO:0043139">
    <property type="term" value="F:5'-3' DNA helicase activity"/>
    <property type="evidence" value="ECO:0007669"/>
    <property type="project" value="UniProtKB-EC"/>
</dbReference>
<evidence type="ECO:0000256" key="1">
    <source>
        <dbReference type="RuleBase" id="RU363044"/>
    </source>
</evidence>
<dbReference type="PANTHER" id="PTHR10492">
    <property type="match status" value="1"/>
</dbReference>
<dbReference type="EC" id="5.6.2.3" evidence="1"/>
<dbReference type="SUPFAM" id="SSF52540">
    <property type="entry name" value="P-loop containing nucleoside triphosphate hydrolases"/>
    <property type="match status" value="1"/>
</dbReference>
<dbReference type="Pfam" id="PF05970">
    <property type="entry name" value="PIF1"/>
    <property type="match status" value="1"/>
</dbReference>
<dbReference type="InterPro" id="IPR027417">
    <property type="entry name" value="P-loop_NTPase"/>
</dbReference>
<dbReference type="EMBL" id="CAJVQA010081396">
    <property type="protein sequence ID" value="CAG8837414.1"/>
    <property type="molecule type" value="Genomic_DNA"/>
</dbReference>
<dbReference type="OrthoDB" id="1728974at2759"/>
<feature type="non-terminal residue" evidence="4">
    <location>
        <position position="1"/>
    </location>
</feature>
<keyword evidence="1" id="KW-0067">ATP-binding</keyword>
<dbReference type="Proteomes" id="UP000789759">
    <property type="component" value="Unassembled WGS sequence"/>
</dbReference>
<dbReference type="GO" id="GO:0016787">
    <property type="term" value="F:hydrolase activity"/>
    <property type="evidence" value="ECO:0007669"/>
    <property type="project" value="UniProtKB-KW"/>
</dbReference>
<comment type="caution">
    <text evidence="4">The sequence shown here is derived from an EMBL/GenBank/DDBJ whole genome shotgun (WGS) entry which is preliminary data.</text>
</comment>